<evidence type="ECO:0000313" key="4">
    <source>
        <dbReference type="EMBL" id="WAA10718.1"/>
    </source>
</evidence>
<dbReference type="Proteomes" id="UP001164718">
    <property type="component" value="Chromosome"/>
</dbReference>
<evidence type="ECO:0000256" key="2">
    <source>
        <dbReference type="ARBA" id="ARBA00022795"/>
    </source>
</evidence>
<dbReference type="Pfam" id="PF03963">
    <property type="entry name" value="FlgD"/>
    <property type="match status" value="1"/>
</dbReference>
<keyword evidence="4" id="KW-0969">Cilium</keyword>
<keyword evidence="4" id="KW-0282">Flagellum</keyword>
<keyword evidence="4" id="KW-0966">Cell projection</keyword>
<evidence type="ECO:0000256" key="3">
    <source>
        <dbReference type="RuleBase" id="RU362076"/>
    </source>
</evidence>
<dbReference type="AlphaFoldDB" id="A0A9E8LW01"/>
<gene>
    <name evidence="4" type="ORF">OE104_05215</name>
</gene>
<organism evidence="4 5">
    <name type="scientific">Fervidibacillus albus</name>
    <dbReference type="NCBI Taxonomy" id="2980026"/>
    <lineage>
        <taxon>Bacteria</taxon>
        <taxon>Bacillati</taxon>
        <taxon>Bacillota</taxon>
        <taxon>Bacilli</taxon>
        <taxon>Bacillales</taxon>
        <taxon>Bacillaceae</taxon>
        <taxon>Fervidibacillus</taxon>
    </lineage>
</organism>
<comment type="similarity">
    <text evidence="1 3">Belongs to the FlgD family.</text>
</comment>
<reference evidence="4" key="1">
    <citation type="submission" date="2022-09" db="EMBL/GenBank/DDBJ databases">
        <title>Complete Genomes of Fervidibacillus albus and Fervidibacillus halotolerans isolated from tidal flat sediments.</title>
        <authorList>
            <person name="Kwon K.K."/>
            <person name="Yang S.-H."/>
            <person name="Park M.J."/>
            <person name="Oh H.-M."/>
        </authorList>
    </citation>
    <scope>NUCLEOTIDE SEQUENCE</scope>
    <source>
        <strain evidence="4">MEBiC13591</strain>
    </source>
</reference>
<evidence type="ECO:0000313" key="5">
    <source>
        <dbReference type="Proteomes" id="UP001164718"/>
    </source>
</evidence>
<keyword evidence="2 3" id="KW-1005">Bacterial flagellum biogenesis</keyword>
<comment type="function">
    <text evidence="3">Required for flagellar hook formation. May act as a scaffolding protein.</text>
</comment>
<dbReference type="GO" id="GO:0044781">
    <property type="term" value="P:bacterial-type flagellum organization"/>
    <property type="evidence" value="ECO:0007669"/>
    <property type="project" value="UniProtKB-UniRule"/>
</dbReference>
<proteinExistence type="inferred from homology"/>
<protein>
    <recommendedName>
        <fullName evidence="3">Basal-body rod modification protein FlgD</fullName>
    </recommendedName>
</protein>
<name>A0A9E8LW01_9BACI</name>
<dbReference type="KEGG" id="faf:OE104_05215"/>
<dbReference type="RefSeq" id="WP_275418518.1">
    <property type="nucleotide sequence ID" value="NZ_CP106878.1"/>
</dbReference>
<dbReference type="InterPro" id="IPR005648">
    <property type="entry name" value="FlgD"/>
</dbReference>
<evidence type="ECO:0000256" key="1">
    <source>
        <dbReference type="ARBA" id="ARBA00010577"/>
    </source>
</evidence>
<sequence length="214" mass="23844">MVNSIDTNLLLSSVQQETNSQSNTIGKDTFLKLFMAQLQNQDPLNPLEDKDFIEQMATFTSVEQLMDMNEALESILQAEQENQQIGYLQLVGKDVLWHKISYSEDGDLIIDEGTGNITSIYFAEDGPLFYLEDGTELAAANITEIQHTSNENSIVQASYLIGKEISWNNNGNEENAIVASVIRKEGNIYFQLDDGANTVIRAEDILSVTSYSSD</sequence>
<accession>A0A9E8LW01</accession>
<keyword evidence="5" id="KW-1185">Reference proteome</keyword>
<dbReference type="EMBL" id="CP106878">
    <property type="protein sequence ID" value="WAA10718.1"/>
    <property type="molecule type" value="Genomic_DNA"/>
</dbReference>